<sequence length="146" mass="16306">MPGARQRSQPQCKACQYHGSRKPGSKDRKEEHGETGGRMWEGRDVLWGYILEQEKITENIHYKGNHGILDEATSLAVLAQPVKGNIPAPLDGTGFAPSVHRPEPVAGMMAQHDSRFCSWIHQEGWTIDPSGPFKFLARNIDLEFGK</sequence>
<organism evidence="2 3">
    <name type="scientific">Rhinolophus ferrumequinum</name>
    <name type="common">Greater horseshoe bat</name>
    <dbReference type="NCBI Taxonomy" id="59479"/>
    <lineage>
        <taxon>Eukaryota</taxon>
        <taxon>Metazoa</taxon>
        <taxon>Chordata</taxon>
        <taxon>Craniata</taxon>
        <taxon>Vertebrata</taxon>
        <taxon>Euteleostomi</taxon>
        <taxon>Mammalia</taxon>
        <taxon>Eutheria</taxon>
        <taxon>Laurasiatheria</taxon>
        <taxon>Chiroptera</taxon>
        <taxon>Yinpterochiroptera</taxon>
        <taxon>Rhinolophoidea</taxon>
        <taxon>Rhinolophidae</taxon>
        <taxon>Rhinolophinae</taxon>
        <taxon>Rhinolophus</taxon>
    </lineage>
</organism>
<name>A0A7J7S7Z7_RHIFE</name>
<comment type="caution">
    <text evidence="2">The sequence shown here is derived from an EMBL/GenBank/DDBJ whole genome shotgun (WGS) entry which is preliminary data.</text>
</comment>
<evidence type="ECO:0000313" key="2">
    <source>
        <dbReference type="EMBL" id="KAF6284508.1"/>
    </source>
</evidence>
<feature type="compositionally biased region" description="Basic and acidic residues" evidence="1">
    <location>
        <begin position="24"/>
        <end position="37"/>
    </location>
</feature>
<protein>
    <submittedName>
        <fullName evidence="2">Uncharacterized protein</fullName>
    </submittedName>
</protein>
<reference evidence="2 3" key="1">
    <citation type="journal article" date="2020" name="Nature">
        <title>Six reference-quality genomes reveal evolution of bat adaptations.</title>
        <authorList>
            <person name="Jebb D."/>
            <person name="Huang Z."/>
            <person name="Pippel M."/>
            <person name="Hughes G.M."/>
            <person name="Lavrichenko K."/>
            <person name="Devanna P."/>
            <person name="Winkler S."/>
            <person name="Jermiin L.S."/>
            <person name="Skirmuntt E.C."/>
            <person name="Katzourakis A."/>
            <person name="Burkitt-Gray L."/>
            <person name="Ray D.A."/>
            <person name="Sullivan K.A.M."/>
            <person name="Roscito J.G."/>
            <person name="Kirilenko B.M."/>
            <person name="Davalos L.M."/>
            <person name="Corthals A.P."/>
            <person name="Power M.L."/>
            <person name="Jones G."/>
            <person name="Ransome R.D."/>
            <person name="Dechmann D.K.N."/>
            <person name="Locatelli A.G."/>
            <person name="Puechmaille S.J."/>
            <person name="Fedrigo O."/>
            <person name="Jarvis E.D."/>
            <person name="Hiller M."/>
            <person name="Vernes S.C."/>
            <person name="Myers E.W."/>
            <person name="Teeling E.C."/>
        </authorList>
    </citation>
    <scope>NUCLEOTIDE SEQUENCE [LARGE SCALE GENOMIC DNA]</scope>
    <source>
        <strain evidence="2">MRhiFer1</strain>
        <tissue evidence="2">Lung</tissue>
    </source>
</reference>
<gene>
    <name evidence="2" type="ORF">mRhiFer1_009261</name>
</gene>
<feature type="region of interest" description="Disordered" evidence="1">
    <location>
        <begin position="1"/>
        <end position="37"/>
    </location>
</feature>
<feature type="compositionally biased region" description="Polar residues" evidence="1">
    <location>
        <begin position="1"/>
        <end position="11"/>
    </location>
</feature>
<evidence type="ECO:0000313" key="3">
    <source>
        <dbReference type="Proteomes" id="UP000585614"/>
    </source>
</evidence>
<evidence type="ECO:0000256" key="1">
    <source>
        <dbReference type="SAM" id="MobiDB-lite"/>
    </source>
</evidence>
<dbReference type="Proteomes" id="UP000585614">
    <property type="component" value="Unassembled WGS sequence"/>
</dbReference>
<dbReference type="AlphaFoldDB" id="A0A7J7S7Z7"/>
<proteinExistence type="predicted"/>
<dbReference type="EMBL" id="JACAGC010000023">
    <property type="protein sequence ID" value="KAF6284508.1"/>
    <property type="molecule type" value="Genomic_DNA"/>
</dbReference>
<accession>A0A7J7S7Z7</accession>